<feature type="domain" description="N-acetyltransferase" evidence="1">
    <location>
        <begin position="30"/>
        <end position="215"/>
    </location>
</feature>
<dbReference type="InterPro" id="IPR000182">
    <property type="entry name" value="GNAT_dom"/>
</dbReference>
<evidence type="ECO:0000313" key="2">
    <source>
        <dbReference type="EMBL" id="KXJ86251.1"/>
    </source>
</evidence>
<dbReference type="AlphaFoldDB" id="A0A136IMV0"/>
<dbReference type="Gene3D" id="3.40.630.30">
    <property type="match status" value="1"/>
</dbReference>
<dbReference type="OrthoDB" id="4072826at2759"/>
<dbReference type="Proteomes" id="UP000070501">
    <property type="component" value="Unassembled WGS sequence"/>
</dbReference>
<dbReference type="InterPro" id="IPR016181">
    <property type="entry name" value="Acyl_CoA_acyltransferase"/>
</dbReference>
<dbReference type="PROSITE" id="PS51186">
    <property type="entry name" value="GNAT"/>
    <property type="match status" value="1"/>
</dbReference>
<dbReference type="SUPFAM" id="SSF55729">
    <property type="entry name" value="Acyl-CoA N-acyltransferases (Nat)"/>
    <property type="match status" value="1"/>
</dbReference>
<dbReference type="PANTHER" id="PTHR43792:SF1">
    <property type="entry name" value="N-ACETYLTRANSFERASE DOMAIN-CONTAINING PROTEIN"/>
    <property type="match status" value="1"/>
</dbReference>
<gene>
    <name evidence="2" type="ORF">Micbo1qcDRAFT_168545</name>
</gene>
<dbReference type="PANTHER" id="PTHR43792">
    <property type="entry name" value="GNAT FAMILY, PUTATIVE (AFU_ORTHOLOGUE AFUA_3G00765)-RELATED-RELATED"/>
    <property type="match status" value="1"/>
</dbReference>
<evidence type="ECO:0000259" key="1">
    <source>
        <dbReference type="PROSITE" id="PS51186"/>
    </source>
</evidence>
<dbReference type="EMBL" id="KQ964269">
    <property type="protein sequence ID" value="KXJ86251.1"/>
    <property type="molecule type" value="Genomic_DNA"/>
</dbReference>
<accession>A0A136IMV0</accession>
<dbReference type="InParanoid" id="A0A136IMV0"/>
<dbReference type="GO" id="GO:0016747">
    <property type="term" value="F:acyltransferase activity, transferring groups other than amino-acyl groups"/>
    <property type="evidence" value="ECO:0007669"/>
    <property type="project" value="InterPro"/>
</dbReference>
<dbReference type="CDD" id="cd04301">
    <property type="entry name" value="NAT_SF"/>
    <property type="match status" value="1"/>
</dbReference>
<protein>
    <submittedName>
        <fullName evidence="2">GNAT domain-domain-containing protein</fullName>
    </submittedName>
</protein>
<dbReference type="Pfam" id="PF13302">
    <property type="entry name" value="Acetyltransf_3"/>
    <property type="match status" value="1"/>
</dbReference>
<reference evidence="3" key="1">
    <citation type="submission" date="2016-02" db="EMBL/GenBank/DDBJ databases">
        <title>Draft genome sequence of Microdochium bolleyi, a fungal endophyte of beachgrass.</title>
        <authorList>
            <consortium name="DOE Joint Genome Institute"/>
            <person name="David A.S."/>
            <person name="May G."/>
            <person name="Haridas S."/>
            <person name="Lim J."/>
            <person name="Wang M."/>
            <person name="Labutti K."/>
            <person name="Lipzen A."/>
            <person name="Barry K."/>
            <person name="Grigoriev I.V."/>
        </authorList>
    </citation>
    <scope>NUCLEOTIDE SEQUENCE [LARGE SCALE GENOMIC DNA]</scope>
    <source>
        <strain evidence="3">J235TASD1</strain>
    </source>
</reference>
<proteinExistence type="predicted"/>
<keyword evidence="3" id="KW-1185">Reference proteome</keyword>
<name>A0A136IMV0_9PEZI</name>
<evidence type="ECO:0000313" key="3">
    <source>
        <dbReference type="Proteomes" id="UP000070501"/>
    </source>
</evidence>
<dbReference type="InterPro" id="IPR051531">
    <property type="entry name" value="N-acetyltransferase"/>
</dbReference>
<organism evidence="2 3">
    <name type="scientific">Microdochium bolleyi</name>
    <dbReference type="NCBI Taxonomy" id="196109"/>
    <lineage>
        <taxon>Eukaryota</taxon>
        <taxon>Fungi</taxon>
        <taxon>Dikarya</taxon>
        <taxon>Ascomycota</taxon>
        <taxon>Pezizomycotina</taxon>
        <taxon>Sordariomycetes</taxon>
        <taxon>Xylariomycetidae</taxon>
        <taxon>Xylariales</taxon>
        <taxon>Microdochiaceae</taxon>
        <taxon>Microdochium</taxon>
    </lineage>
</organism>
<sequence length="230" mass="25918">MEKVRVRTYLPTVPLPLVSEGRAEIRTERLVLRPFTQDVLEDMHSLRIQPEVMIFTRRGVPDTDLAETQERINPVLPPNDATTYNWVIYEAQAGGIVGCGGFFAFSETMGWPEVGYMFKKEHWGKGYATEFLRAWLEAWWKLPRSEVELEVPVSTVEDMPAAEDGVRVVDKDLVVALIEAHNHSSRRVLEKSGFRQAMFLDEPDKRAGCDGAKVTVVGFVAAAPDNDVEP</sequence>